<dbReference type="AlphaFoldDB" id="A0A2G5TKY4"/>
<dbReference type="PANTHER" id="PTHR34150">
    <property type="entry name" value="PROTEIN CBG08832-RELATED"/>
    <property type="match status" value="1"/>
</dbReference>
<evidence type="ECO:0008006" key="4">
    <source>
        <dbReference type="Google" id="ProtNLM"/>
    </source>
</evidence>
<keyword evidence="3" id="KW-1185">Reference proteome</keyword>
<dbReference type="EMBL" id="PDUG01000005">
    <property type="protein sequence ID" value="PIC27686.1"/>
    <property type="molecule type" value="Genomic_DNA"/>
</dbReference>
<feature type="signal peptide" evidence="1">
    <location>
        <begin position="1"/>
        <end position="19"/>
    </location>
</feature>
<gene>
    <name evidence="2" type="primary">Cni-hpo-26</name>
    <name evidence="2" type="synonym">Cnig_chr_V.g19864</name>
    <name evidence="2" type="ORF">B9Z55_019864</name>
</gene>
<dbReference type="STRING" id="1611254.A0A2G5TKY4"/>
<reference evidence="3" key="1">
    <citation type="submission" date="2017-10" db="EMBL/GenBank/DDBJ databases">
        <title>Rapid genome shrinkage in a self-fertile nematode reveals novel sperm competition proteins.</title>
        <authorList>
            <person name="Yin D."/>
            <person name="Schwarz E.M."/>
            <person name="Thomas C.G."/>
            <person name="Felde R.L."/>
            <person name="Korf I.F."/>
            <person name="Cutter A.D."/>
            <person name="Schartner C.M."/>
            <person name="Ralston E.J."/>
            <person name="Meyer B.J."/>
            <person name="Haag E.S."/>
        </authorList>
    </citation>
    <scope>NUCLEOTIDE SEQUENCE [LARGE SCALE GENOMIC DNA]</scope>
    <source>
        <strain evidence="3">JU1422</strain>
    </source>
</reference>
<sequence length="179" mass="19413">MKFAILLIIFPLVSTNVRSTSISEESTEVAISRPKRQIYYLCGNFPNQYLSLTPCNNNGCSTCNNCNTATCSTSSYCQQIRSNWRCVNGCCRVPNYEPTLPPTTTRNPVNPNPVCGGRETSGGYCRSGNLCGSGYMCTDNNVCCRCSYGTSIGPCVNGQCPDNTYCSPTNNCCPYLTSG</sequence>
<dbReference type="OrthoDB" id="5858518at2759"/>
<accession>A0A2G5TKY4</accession>
<dbReference type="Proteomes" id="UP000230233">
    <property type="component" value="Chromosome V"/>
</dbReference>
<keyword evidence="1" id="KW-0732">Signal</keyword>
<evidence type="ECO:0000256" key="1">
    <source>
        <dbReference type="SAM" id="SignalP"/>
    </source>
</evidence>
<dbReference type="PANTHER" id="PTHR34150:SF6">
    <property type="entry name" value="PROTEIN CBG09626"/>
    <property type="match status" value="1"/>
</dbReference>
<name>A0A2G5TKY4_9PELO</name>
<protein>
    <recommendedName>
        <fullName evidence="4">CC domain-containing protein</fullName>
    </recommendedName>
</protein>
<comment type="caution">
    <text evidence="2">The sequence shown here is derived from an EMBL/GenBank/DDBJ whole genome shotgun (WGS) entry which is preliminary data.</text>
</comment>
<feature type="chain" id="PRO_5013707358" description="CC domain-containing protein" evidence="1">
    <location>
        <begin position="20"/>
        <end position="179"/>
    </location>
</feature>
<proteinExistence type="predicted"/>
<evidence type="ECO:0000313" key="2">
    <source>
        <dbReference type="EMBL" id="PIC27686.1"/>
    </source>
</evidence>
<organism evidence="2 3">
    <name type="scientific">Caenorhabditis nigoni</name>
    <dbReference type="NCBI Taxonomy" id="1611254"/>
    <lineage>
        <taxon>Eukaryota</taxon>
        <taxon>Metazoa</taxon>
        <taxon>Ecdysozoa</taxon>
        <taxon>Nematoda</taxon>
        <taxon>Chromadorea</taxon>
        <taxon>Rhabditida</taxon>
        <taxon>Rhabditina</taxon>
        <taxon>Rhabditomorpha</taxon>
        <taxon>Rhabditoidea</taxon>
        <taxon>Rhabditidae</taxon>
        <taxon>Peloderinae</taxon>
        <taxon>Caenorhabditis</taxon>
    </lineage>
</organism>
<evidence type="ECO:0000313" key="3">
    <source>
        <dbReference type="Proteomes" id="UP000230233"/>
    </source>
</evidence>